<feature type="coiled-coil region" evidence="2">
    <location>
        <begin position="101"/>
        <end position="128"/>
    </location>
</feature>
<feature type="region of interest" description="Disordered" evidence="3">
    <location>
        <begin position="435"/>
        <end position="460"/>
    </location>
</feature>
<feature type="region of interest" description="Disordered" evidence="3">
    <location>
        <begin position="205"/>
        <end position="276"/>
    </location>
</feature>
<feature type="compositionally biased region" description="Basic residues" evidence="3">
    <location>
        <begin position="246"/>
        <end position="256"/>
    </location>
</feature>
<feature type="coiled-coil region" evidence="2">
    <location>
        <begin position="313"/>
        <end position="340"/>
    </location>
</feature>
<dbReference type="Pfam" id="PF13863">
    <property type="entry name" value="DUF4200"/>
    <property type="match status" value="1"/>
</dbReference>
<dbReference type="AlphaFoldDB" id="A0AAD3CWX9"/>
<gene>
    <name evidence="5" type="ORF">CTEN210_08585</name>
</gene>
<evidence type="ECO:0000256" key="3">
    <source>
        <dbReference type="SAM" id="MobiDB-lite"/>
    </source>
</evidence>
<evidence type="ECO:0000313" key="6">
    <source>
        <dbReference type="Proteomes" id="UP001054902"/>
    </source>
</evidence>
<keyword evidence="1 2" id="KW-0175">Coiled coil</keyword>
<dbReference type="PANTHER" id="PTHR21683">
    <property type="entry name" value="COILED-COIL DOMAIN-CONTAINING PROTEIN 42 LIKE-2-LIKE-RELATED"/>
    <property type="match status" value="1"/>
</dbReference>
<evidence type="ECO:0000256" key="2">
    <source>
        <dbReference type="SAM" id="Coils"/>
    </source>
</evidence>
<organism evidence="5 6">
    <name type="scientific">Chaetoceros tenuissimus</name>
    <dbReference type="NCBI Taxonomy" id="426638"/>
    <lineage>
        <taxon>Eukaryota</taxon>
        <taxon>Sar</taxon>
        <taxon>Stramenopiles</taxon>
        <taxon>Ochrophyta</taxon>
        <taxon>Bacillariophyta</taxon>
        <taxon>Coscinodiscophyceae</taxon>
        <taxon>Chaetocerotophycidae</taxon>
        <taxon>Chaetocerotales</taxon>
        <taxon>Chaetocerotaceae</taxon>
        <taxon>Chaetoceros</taxon>
    </lineage>
</organism>
<reference evidence="5 6" key="1">
    <citation type="journal article" date="2021" name="Sci. Rep.">
        <title>The genome of the diatom Chaetoceros tenuissimus carries an ancient integrated fragment of an extant virus.</title>
        <authorList>
            <person name="Hongo Y."/>
            <person name="Kimura K."/>
            <person name="Takaki Y."/>
            <person name="Yoshida Y."/>
            <person name="Baba S."/>
            <person name="Kobayashi G."/>
            <person name="Nagasaki K."/>
            <person name="Hano T."/>
            <person name="Tomaru Y."/>
        </authorList>
    </citation>
    <scope>NUCLEOTIDE SEQUENCE [LARGE SCALE GENOMIC DNA]</scope>
    <source>
        <strain evidence="5 6">NIES-3715</strain>
    </source>
</reference>
<evidence type="ECO:0000259" key="4">
    <source>
        <dbReference type="Pfam" id="PF13863"/>
    </source>
</evidence>
<dbReference type="InterPro" id="IPR051147">
    <property type="entry name" value="CFAP_domain-containing"/>
</dbReference>
<feature type="compositionally biased region" description="Basic and acidic residues" evidence="3">
    <location>
        <begin position="205"/>
        <end position="218"/>
    </location>
</feature>
<dbReference type="PANTHER" id="PTHR21683:SF3">
    <property type="entry name" value="CILIA AND FLAGELLA ASSOCIATED PROTEIN 100"/>
    <property type="match status" value="1"/>
</dbReference>
<dbReference type="EMBL" id="BLLK01000045">
    <property type="protein sequence ID" value="GFH52109.1"/>
    <property type="molecule type" value="Genomic_DNA"/>
</dbReference>
<dbReference type="GO" id="GO:0005856">
    <property type="term" value="C:cytoskeleton"/>
    <property type="evidence" value="ECO:0007669"/>
    <property type="project" value="UniProtKB-ARBA"/>
</dbReference>
<protein>
    <recommendedName>
        <fullName evidence="4">DUF4200 domain-containing protein</fullName>
    </recommendedName>
</protein>
<keyword evidence="6" id="KW-1185">Reference proteome</keyword>
<evidence type="ECO:0000256" key="1">
    <source>
        <dbReference type="ARBA" id="ARBA00023054"/>
    </source>
</evidence>
<feature type="domain" description="DUF4200" evidence="4">
    <location>
        <begin position="83"/>
        <end position="201"/>
    </location>
</feature>
<feature type="compositionally biased region" description="Basic and acidic residues" evidence="3">
    <location>
        <begin position="229"/>
        <end position="238"/>
    </location>
</feature>
<comment type="caution">
    <text evidence="5">The sequence shown here is derived from an EMBL/GenBank/DDBJ whole genome shotgun (WGS) entry which is preliminary data.</text>
</comment>
<dbReference type="InterPro" id="IPR025252">
    <property type="entry name" value="DUF4200"/>
</dbReference>
<sequence>MTITGNILQQIIDEPNPFQISNEVNKRHSSGKIAKSQILSSLKQDNQSAVGGDSSLESVIQELDKYASKKAVSNDEKESIRELIEKKRELFRIKLATSIKKEEIEKLNAKTAAKRNELQKHEEALEADIDKFDNFLKDSDRNALEAVRNAEKEHKLGLEKKSLVKRLKLQLEGVQTRIIRNHSDLEECKELKSFLTSLTPEQWFEKSRKDKSERQENRRKTRIMKRQAKWREDQDKKLKQQTATTQKKRERVRRKHQPDQEQSLFKRPATPEFDDEALTSSDEEVPFYFEEPEQLLDFFASMEEENLFLIQSIQEASQSLDELELRLQQARIEKGKVTNDKVEELKKKIKTKKELSQEIYCRLQGSRHVYKYEEVKKKMQSLYNAVSSAHLSLSTNYKAQSTSNIFHMLADIERELEITLERLGCLPKERLRKEAKAFAKQRRENNRKKKNEEKSLKRRK</sequence>
<accession>A0AAD3CWX9</accession>
<evidence type="ECO:0000313" key="5">
    <source>
        <dbReference type="EMBL" id="GFH52109.1"/>
    </source>
</evidence>
<proteinExistence type="predicted"/>
<feature type="compositionally biased region" description="Basic residues" evidence="3">
    <location>
        <begin position="219"/>
        <end position="228"/>
    </location>
</feature>
<name>A0AAD3CWX9_9STRA</name>
<dbReference type="Proteomes" id="UP001054902">
    <property type="component" value="Unassembled WGS sequence"/>
</dbReference>